<feature type="domain" description="Peptidase S8/S53" evidence="8">
    <location>
        <begin position="175"/>
        <end position="403"/>
    </location>
</feature>
<dbReference type="OrthoDB" id="1896086at2759"/>
<keyword evidence="4 5" id="KW-0720">Serine protease</keyword>
<dbReference type="Gene3D" id="3.40.50.200">
    <property type="entry name" value="Peptidase S8/S53 domain"/>
    <property type="match status" value="1"/>
</dbReference>
<evidence type="ECO:0000313" key="9">
    <source>
        <dbReference type="EMBL" id="RGP78897.1"/>
    </source>
</evidence>
<dbReference type="PROSITE" id="PS51892">
    <property type="entry name" value="SUBTILASE"/>
    <property type="match status" value="1"/>
</dbReference>
<feature type="active site" description="Charge relay system" evidence="5">
    <location>
        <position position="223"/>
    </location>
</feature>
<evidence type="ECO:0000259" key="8">
    <source>
        <dbReference type="Pfam" id="PF00082"/>
    </source>
</evidence>
<accession>A0A395T301</accession>
<feature type="active site" description="Charge relay system" evidence="5">
    <location>
        <position position="389"/>
    </location>
</feature>
<evidence type="ECO:0000256" key="3">
    <source>
        <dbReference type="ARBA" id="ARBA00022801"/>
    </source>
</evidence>
<evidence type="ECO:0000256" key="6">
    <source>
        <dbReference type="SAM" id="MobiDB-lite"/>
    </source>
</evidence>
<dbReference type="EMBL" id="PXOG01000057">
    <property type="protein sequence ID" value="RGP78897.1"/>
    <property type="molecule type" value="Genomic_DNA"/>
</dbReference>
<dbReference type="AlphaFoldDB" id="A0A395T301"/>
<dbReference type="InterPro" id="IPR050131">
    <property type="entry name" value="Peptidase_S8_subtilisin-like"/>
</dbReference>
<feature type="compositionally biased region" description="Acidic residues" evidence="6">
    <location>
        <begin position="543"/>
        <end position="554"/>
    </location>
</feature>
<dbReference type="InterPro" id="IPR036852">
    <property type="entry name" value="Peptidase_S8/S53_dom_sf"/>
</dbReference>
<gene>
    <name evidence="9" type="ORF">FLONG3_3096</name>
</gene>
<sequence>MVLGSRLAGLGLLATSISAAVLPRSQQPCPHYEPEGELLDEYIVEFHDHHTLEDHFKTIGKDLRHEPEVHRFGYLDMLHMYRAALTEEFVHNYIRYDPGVKSVERSVAVDLAHSMNDTAVAEPVELEDQGLIKRFVPKWAFNERKGPHHLQQLAAGSKISLSGQDEKYKVLNGAGEGVDVYVLDSGIRITHKFFGGRAYHFSQALGYSPFTKTDSPLDDTDGHGTHVAGLAGGSYTGVAPWSNLVSVKVGCYKGGCVGHTVGIADAINAITKKHNENKANKPGNWKGSVINMSFVATAKSNALNRAIDKAYDAGIPFAVAGGNKPADDKTKATGTLCESQNTICVGAVDKDYNKGWFSRDGKFIDIWAPGSDIVSLALDGRTMMRTGSSMSSGQVAGIMALIVGYEGISDDARLVYDRIKANQLSGVVGKLSNPWFFGEKENNFFAQTGAGSRNVNEQPYTGPSKDLDRLMAPIDVFRKRQDGGMQVDVGDGQAIKFPETDFWKTTEVIDENANDEIPAVAVQEFKLDTSNPGLDAEPAQANYEDDVIPEDETSSDNTSDSPIEQDTVNGKPVCQGNQVTGDCVAGKLPNRGDFSGQYGPVCVKADGEEGSKPRLNEQELNKAATTYCQGLIDKRWLFKEGAPTPNPMVVPGVAENGASMALSIMYHKPGCPEDKSMSENDFGNMKLEDCVSFLSQSISVTCGIGESWANYNKDFQIMGGVLAKDCLMWTAFNKDAEPLKNKFLIVDKATTLYNEVSLNCIVPGSFWLTGLCFVNDSEDAFKQGELEIEAKRVELCEGARQLVTQRIDEINIELKLVDPAPSVERKEAYVEEALDGDDETV</sequence>
<comment type="similarity">
    <text evidence="1 5">Belongs to the peptidase S8 family.</text>
</comment>
<keyword evidence="7" id="KW-0732">Signal</keyword>
<dbReference type="SUPFAM" id="SSF52743">
    <property type="entry name" value="Subtilisin-like"/>
    <property type="match status" value="1"/>
</dbReference>
<keyword evidence="2 5" id="KW-0645">Protease</keyword>
<evidence type="ECO:0000256" key="7">
    <source>
        <dbReference type="SAM" id="SignalP"/>
    </source>
</evidence>
<evidence type="ECO:0000256" key="4">
    <source>
        <dbReference type="ARBA" id="ARBA00022825"/>
    </source>
</evidence>
<proteinExistence type="inferred from homology"/>
<comment type="caution">
    <text evidence="9">The sequence shown here is derived from an EMBL/GenBank/DDBJ whole genome shotgun (WGS) entry which is preliminary data.</text>
</comment>
<dbReference type="InterPro" id="IPR015500">
    <property type="entry name" value="Peptidase_S8_subtilisin-rel"/>
</dbReference>
<keyword evidence="3 5" id="KW-0378">Hydrolase</keyword>
<organism evidence="9 10">
    <name type="scientific">Fusarium longipes</name>
    <dbReference type="NCBI Taxonomy" id="694270"/>
    <lineage>
        <taxon>Eukaryota</taxon>
        <taxon>Fungi</taxon>
        <taxon>Dikarya</taxon>
        <taxon>Ascomycota</taxon>
        <taxon>Pezizomycotina</taxon>
        <taxon>Sordariomycetes</taxon>
        <taxon>Hypocreomycetidae</taxon>
        <taxon>Hypocreales</taxon>
        <taxon>Nectriaceae</taxon>
        <taxon>Fusarium</taxon>
    </lineage>
</organism>
<feature type="active site" description="Charge relay system" evidence="5">
    <location>
        <position position="184"/>
    </location>
</feature>
<dbReference type="InterPro" id="IPR000209">
    <property type="entry name" value="Peptidase_S8/S53_dom"/>
</dbReference>
<evidence type="ECO:0000313" key="10">
    <source>
        <dbReference type="Proteomes" id="UP000266234"/>
    </source>
</evidence>
<dbReference type="PANTHER" id="PTHR43806:SF11">
    <property type="entry name" value="CEREVISIN-RELATED"/>
    <property type="match status" value="1"/>
</dbReference>
<feature type="signal peptide" evidence="7">
    <location>
        <begin position="1"/>
        <end position="19"/>
    </location>
</feature>
<evidence type="ECO:0000256" key="2">
    <source>
        <dbReference type="ARBA" id="ARBA00022670"/>
    </source>
</evidence>
<keyword evidence="10" id="KW-1185">Reference proteome</keyword>
<dbReference type="Pfam" id="PF00082">
    <property type="entry name" value="Peptidase_S8"/>
    <property type="match status" value="1"/>
</dbReference>
<name>A0A395T301_9HYPO</name>
<dbReference type="STRING" id="694270.A0A395T301"/>
<dbReference type="GO" id="GO:0006508">
    <property type="term" value="P:proteolysis"/>
    <property type="evidence" value="ECO:0007669"/>
    <property type="project" value="UniProtKB-KW"/>
</dbReference>
<dbReference type="Proteomes" id="UP000266234">
    <property type="component" value="Unassembled WGS sequence"/>
</dbReference>
<dbReference type="PROSITE" id="PS00137">
    <property type="entry name" value="SUBTILASE_HIS"/>
    <property type="match status" value="1"/>
</dbReference>
<feature type="chain" id="PRO_5017364739" description="Peptidase S8/S53 domain-containing protein" evidence="7">
    <location>
        <begin position="20"/>
        <end position="841"/>
    </location>
</feature>
<evidence type="ECO:0000256" key="5">
    <source>
        <dbReference type="PROSITE-ProRule" id="PRU01240"/>
    </source>
</evidence>
<reference evidence="9 10" key="1">
    <citation type="journal article" date="2018" name="PLoS Pathog.">
        <title>Evolution of structural diversity of trichothecenes, a family of toxins produced by plant pathogenic and entomopathogenic fungi.</title>
        <authorList>
            <person name="Proctor R.H."/>
            <person name="McCormick S.P."/>
            <person name="Kim H.S."/>
            <person name="Cardoza R.E."/>
            <person name="Stanley A.M."/>
            <person name="Lindo L."/>
            <person name="Kelly A."/>
            <person name="Brown D.W."/>
            <person name="Lee T."/>
            <person name="Vaughan M.M."/>
            <person name="Alexander N.J."/>
            <person name="Busman M."/>
            <person name="Gutierrez S."/>
        </authorList>
    </citation>
    <scope>NUCLEOTIDE SEQUENCE [LARGE SCALE GENOMIC DNA]</scope>
    <source>
        <strain evidence="9 10">NRRL 20695</strain>
    </source>
</reference>
<dbReference type="PRINTS" id="PR00723">
    <property type="entry name" value="SUBTILISIN"/>
</dbReference>
<dbReference type="InterPro" id="IPR022398">
    <property type="entry name" value="Peptidase_S8_His-AS"/>
</dbReference>
<feature type="region of interest" description="Disordered" evidence="6">
    <location>
        <begin position="529"/>
        <end position="575"/>
    </location>
</feature>
<dbReference type="PROSITE" id="PS00136">
    <property type="entry name" value="SUBTILASE_ASP"/>
    <property type="match status" value="1"/>
</dbReference>
<dbReference type="PANTHER" id="PTHR43806">
    <property type="entry name" value="PEPTIDASE S8"/>
    <property type="match status" value="1"/>
</dbReference>
<dbReference type="InterPro" id="IPR023827">
    <property type="entry name" value="Peptidase_S8_Asp-AS"/>
</dbReference>
<protein>
    <recommendedName>
        <fullName evidence="8">Peptidase S8/S53 domain-containing protein</fullName>
    </recommendedName>
</protein>
<dbReference type="GO" id="GO:0004252">
    <property type="term" value="F:serine-type endopeptidase activity"/>
    <property type="evidence" value="ECO:0007669"/>
    <property type="project" value="UniProtKB-UniRule"/>
</dbReference>
<evidence type="ECO:0000256" key="1">
    <source>
        <dbReference type="ARBA" id="ARBA00011073"/>
    </source>
</evidence>